<keyword evidence="2" id="KW-1185">Reference proteome</keyword>
<evidence type="ECO:0000313" key="2">
    <source>
        <dbReference type="Proteomes" id="UP000023561"/>
    </source>
</evidence>
<dbReference type="EMBL" id="BAWO01000010">
    <property type="protein sequence ID" value="GAJ38911.1"/>
    <property type="molecule type" value="Genomic_DNA"/>
</dbReference>
<protein>
    <submittedName>
        <fullName evidence="1">Uncharacterized protein</fullName>
    </submittedName>
</protein>
<name>A0A023DD62_9BACL</name>
<reference evidence="1 2" key="1">
    <citation type="submission" date="2014-04" db="EMBL/GenBank/DDBJ databases">
        <title>Whole genome shotgun sequence of Geobacillus caldoxylosilyticus NBRC 107762.</title>
        <authorList>
            <person name="Hosoyama A."/>
            <person name="Hosoyama Y."/>
            <person name="Katano-Makiyama Y."/>
            <person name="Tsuchikane K."/>
            <person name="Ohji S."/>
            <person name="Ichikawa N."/>
            <person name="Yamazoe A."/>
            <person name="Fujita N."/>
        </authorList>
    </citation>
    <scope>NUCLEOTIDE SEQUENCE [LARGE SCALE GENOMIC DNA]</scope>
    <source>
        <strain evidence="1 2">NBRC 107762</strain>
    </source>
</reference>
<accession>A0A023DD62</accession>
<dbReference type="AlphaFoldDB" id="A0A023DD62"/>
<organism evidence="1 2">
    <name type="scientific">Parageobacillus caldoxylosilyticus NBRC 107762</name>
    <dbReference type="NCBI Taxonomy" id="1220594"/>
    <lineage>
        <taxon>Bacteria</taxon>
        <taxon>Bacillati</taxon>
        <taxon>Bacillota</taxon>
        <taxon>Bacilli</taxon>
        <taxon>Bacillales</taxon>
        <taxon>Anoxybacillaceae</taxon>
        <taxon>Saccharococcus</taxon>
    </lineage>
</organism>
<evidence type="ECO:0000313" key="1">
    <source>
        <dbReference type="EMBL" id="GAJ38911.1"/>
    </source>
</evidence>
<comment type="caution">
    <text evidence="1">The sequence shown here is derived from an EMBL/GenBank/DDBJ whole genome shotgun (WGS) entry which is preliminary data.</text>
</comment>
<proteinExistence type="predicted"/>
<sequence length="50" mass="5839">MEKDKGQAYMKDTKLTMQLVDLVDRAKAFSINEQDHIDYFPPVNEIPLIK</sequence>
<dbReference type="Proteomes" id="UP000023561">
    <property type="component" value="Unassembled WGS sequence"/>
</dbReference>
<gene>
    <name evidence="1" type="ORF">GCA01S_010_00380</name>
</gene>